<accession>A0A974DZK6</accession>
<organism evidence="1 2">
    <name type="scientific">Xenopus laevis</name>
    <name type="common">African clawed frog</name>
    <dbReference type="NCBI Taxonomy" id="8355"/>
    <lineage>
        <taxon>Eukaryota</taxon>
        <taxon>Metazoa</taxon>
        <taxon>Chordata</taxon>
        <taxon>Craniata</taxon>
        <taxon>Vertebrata</taxon>
        <taxon>Euteleostomi</taxon>
        <taxon>Amphibia</taxon>
        <taxon>Batrachia</taxon>
        <taxon>Anura</taxon>
        <taxon>Pipoidea</taxon>
        <taxon>Pipidae</taxon>
        <taxon>Xenopodinae</taxon>
        <taxon>Xenopus</taxon>
        <taxon>Xenopus</taxon>
    </lineage>
</organism>
<evidence type="ECO:0000313" key="1">
    <source>
        <dbReference type="EMBL" id="OCU01155.1"/>
    </source>
</evidence>
<reference evidence="2" key="1">
    <citation type="journal article" date="2016" name="Nature">
        <title>Genome evolution in the allotetraploid frog Xenopus laevis.</title>
        <authorList>
            <person name="Session A.M."/>
            <person name="Uno Y."/>
            <person name="Kwon T."/>
            <person name="Chapman J.A."/>
            <person name="Toyoda A."/>
            <person name="Takahashi S."/>
            <person name="Fukui A."/>
            <person name="Hikosaka A."/>
            <person name="Suzuki A."/>
            <person name="Kondo M."/>
            <person name="van Heeringen S.J."/>
            <person name="Quigley I."/>
            <person name="Heinz S."/>
            <person name="Ogino H."/>
            <person name="Ochi H."/>
            <person name="Hellsten U."/>
            <person name="Lyons J.B."/>
            <person name="Simakov O."/>
            <person name="Putnam N."/>
            <person name="Stites J."/>
            <person name="Kuroki Y."/>
            <person name="Tanaka T."/>
            <person name="Michiue T."/>
            <person name="Watanabe M."/>
            <person name="Bogdanovic O."/>
            <person name="Lister R."/>
            <person name="Georgiou G."/>
            <person name="Paranjpe S.S."/>
            <person name="van Kruijsbergen I."/>
            <person name="Shu S."/>
            <person name="Carlson J."/>
            <person name="Kinoshita T."/>
            <person name="Ohta Y."/>
            <person name="Mawaribuchi S."/>
            <person name="Jenkins J."/>
            <person name="Grimwood J."/>
            <person name="Schmutz J."/>
            <person name="Mitros T."/>
            <person name="Mozaffari S.V."/>
            <person name="Suzuki Y."/>
            <person name="Haramoto Y."/>
            <person name="Yamamoto T.S."/>
            <person name="Takagi C."/>
            <person name="Heald R."/>
            <person name="Miller K."/>
            <person name="Haudenschild C."/>
            <person name="Kitzman J."/>
            <person name="Nakayama T."/>
            <person name="Izutsu Y."/>
            <person name="Robert J."/>
            <person name="Fortriede J."/>
            <person name="Burns K."/>
            <person name="Lotay V."/>
            <person name="Karimi K."/>
            <person name="Yasuoka Y."/>
            <person name="Dichmann D.S."/>
            <person name="Flajnik M.F."/>
            <person name="Houston D.W."/>
            <person name="Shendure J."/>
            <person name="DuPasquier L."/>
            <person name="Vize P.D."/>
            <person name="Zorn A.M."/>
            <person name="Ito M."/>
            <person name="Marcotte E.M."/>
            <person name="Wallingford J.B."/>
            <person name="Ito Y."/>
            <person name="Asashima M."/>
            <person name="Ueno N."/>
            <person name="Matsuda Y."/>
            <person name="Veenstra G.J."/>
            <person name="Fujiyama A."/>
            <person name="Harland R.M."/>
            <person name="Taira M."/>
            <person name="Rokhsar D.S."/>
        </authorList>
    </citation>
    <scope>NUCLEOTIDE SEQUENCE [LARGE SCALE GENOMIC DNA]</scope>
    <source>
        <strain evidence="2">J</strain>
    </source>
</reference>
<dbReference type="EMBL" id="CM004466">
    <property type="protein sequence ID" value="OCU01155.1"/>
    <property type="molecule type" value="Genomic_DNA"/>
</dbReference>
<proteinExistence type="predicted"/>
<evidence type="ECO:0000313" key="2">
    <source>
        <dbReference type="Proteomes" id="UP000694892"/>
    </source>
</evidence>
<dbReference type="Proteomes" id="UP000694892">
    <property type="component" value="Chromosome 1L"/>
</dbReference>
<gene>
    <name evidence="1" type="ORF">XELAEV_18006941mg</name>
</gene>
<name>A0A974DZK6_XENLA</name>
<dbReference type="AlphaFoldDB" id="A0A974DZK6"/>
<sequence length="99" mass="11751">MFDRSNPTNCTIIFKDWSDFPKIGRSSRRIVASMGSFTLSYNRHTHIRPQPPREAWIYLLPQLHLPMFLYYSVTILQILKCRRTCTVCALYVKRYLTCC</sequence>
<protein>
    <submittedName>
        <fullName evidence="1">Uncharacterized protein</fullName>
    </submittedName>
</protein>